<keyword evidence="3" id="KW-1185">Reference proteome</keyword>
<evidence type="ECO:0000256" key="1">
    <source>
        <dbReference type="SAM" id="MobiDB-lite"/>
    </source>
</evidence>
<dbReference type="EMBL" id="BONU01000052">
    <property type="protein sequence ID" value="GIG76361.1"/>
    <property type="molecule type" value="Genomic_DNA"/>
</dbReference>
<sequence length="84" mass="9854">MSGNPKARRRPVEQVRDDVPPFAPERAHLTPDGRVHELRVHADAYRYVRRHGLAVDFRAIAREYVAVHPDRVERVPTERERFGF</sequence>
<dbReference type="Proteomes" id="UP000653674">
    <property type="component" value="Unassembled WGS sequence"/>
</dbReference>
<accession>A0A8J3PQR0</accession>
<comment type="caution">
    <text evidence="2">The sequence shown here is derived from an EMBL/GenBank/DDBJ whole genome shotgun (WGS) entry which is preliminary data.</text>
</comment>
<name>A0A8J3PQR0_9ACTN</name>
<gene>
    <name evidence="2" type="ORF">Pfl04_47650</name>
</gene>
<dbReference type="RefSeq" id="WP_168078607.1">
    <property type="nucleotide sequence ID" value="NZ_BAAAQJ010000004.1"/>
</dbReference>
<proteinExistence type="predicted"/>
<feature type="compositionally biased region" description="Basic and acidic residues" evidence="1">
    <location>
        <begin position="10"/>
        <end position="30"/>
    </location>
</feature>
<protein>
    <submittedName>
        <fullName evidence="2">Uncharacterized protein</fullName>
    </submittedName>
</protein>
<feature type="region of interest" description="Disordered" evidence="1">
    <location>
        <begin position="1"/>
        <end position="30"/>
    </location>
</feature>
<evidence type="ECO:0000313" key="2">
    <source>
        <dbReference type="EMBL" id="GIG76361.1"/>
    </source>
</evidence>
<evidence type="ECO:0000313" key="3">
    <source>
        <dbReference type="Proteomes" id="UP000653674"/>
    </source>
</evidence>
<dbReference type="AlphaFoldDB" id="A0A8J3PQR0"/>
<organism evidence="2 3">
    <name type="scientific">Planosporangium flavigriseum</name>
    <dbReference type="NCBI Taxonomy" id="373681"/>
    <lineage>
        <taxon>Bacteria</taxon>
        <taxon>Bacillati</taxon>
        <taxon>Actinomycetota</taxon>
        <taxon>Actinomycetes</taxon>
        <taxon>Micromonosporales</taxon>
        <taxon>Micromonosporaceae</taxon>
        <taxon>Planosporangium</taxon>
    </lineage>
</organism>
<reference evidence="2" key="1">
    <citation type="submission" date="2021-01" db="EMBL/GenBank/DDBJ databases">
        <title>Whole genome shotgun sequence of Planosporangium flavigriseum NBRC 105377.</title>
        <authorList>
            <person name="Komaki H."/>
            <person name="Tamura T."/>
        </authorList>
    </citation>
    <scope>NUCLEOTIDE SEQUENCE</scope>
    <source>
        <strain evidence="2">NBRC 105377</strain>
    </source>
</reference>